<reference evidence="1 2" key="1">
    <citation type="journal article" date="2012" name="J. Bacteriol.">
        <title>Genome Sequence of the Protease-Producing Bacterium Rheinheimera nanhaiensis E407-8T, Isolated from Deep-Sea Sediment of the South China Sea.</title>
        <authorList>
            <person name="Zhang X.-Y."/>
            <person name="Zhang Y.-J."/>
            <person name="Qin Q.-L."/>
            <person name="Xie B.-B."/>
            <person name="Chen X.-L."/>
            <person name="Zhou B.-C."/>
            <person name="Zhang Y.-Z."/>
        </authorList>
    </citation>
    <scope>NUCLEOTIDE SEQUENCE [LARGE SCALE GENOMIC DNA]</scope>
    <source>
        <strain evidence="1 2">E407-8</strain>
    </source>
</reference>
<protein>
    <submittedName>
        <fullName evidence="1">Uncharacterized protein</fullName>
    </submittedName>
</protein>
<dbReference type="STRING" id="562729.RNAN_3564"/>
<evidence type="ECO:0000313" key="2">
    <source>
        <dbReference type="Proteomes" id="UP000004374"/>
    </source>
</evidence>
<keyword evidence="2" id="KW-1185">Reference proteome</keyword>
<evidence type="ECO:0000313" key="1">
    <source>
        <dbReference type="EMBL" id="GAB60539.1"/>
    </source>
</evidence>
<dbReference type="Proteomes" id="UP000004374">
    <property type="component" value="Unassembled WGS sequence"/>
</dbReference>
<dbReference type="EMBL" id="BAFK01000031">
    <property type="protein sequence ID" value="GAB60539.1"/>
    <property type="molecule type" value="Genomic_DNA"/>
</dbReference>
<accession>I1E2L1</accession>
<comment type="caution">
    <text evidence="1">The sequence shown here is derived from an EMBL/GenBank/DDBJ whole genome shotgun (WGS) entry which is preliminary data.</text>
</comment>
<dbReference type="AlphaFoldDB" id="I1E2L1"/>
<gene>
    <name evidence="1" type="ORF">RNAN_3564</name>
</gene>
<sequence length="53" mass="6215">MALVNRWLDESTTDPSEFEPLLQPYIPYDLIAQQIDKPSTYNYLDMSSFITKD</sequence>
<name>I1E2L1_9GAMM</name>
<organism evidence="1 2">
    <name type="scientific">Rheinheimera nanhaiensis E407-8</name>
    <dbReference type="NCBI Taxonomy" id="562729"/>
    <lineage>
        <taxon>Bacteria</taxon>
        <taxon>Pseudomonadati</taxon>
        <taxon>Pseudomonadota</taxon>
        <taxon>Gammaproteobacteria</taxon>
        <taxon>Chromatiales</taxon>
        <taxon>Chromatiaceae</taxon>
        <taxon>Rheinheimera</taxon>
    </lineage>
</organism>
<proteinExistence type="predicted"/>